<sequence>SVIRRVYSRLLGNWVQVDITSSPEERQNKSSLYNLHTVKELYDLTDSENSVTISWDSYFEEVFFDIYDPEKKGLTWNKTNVVVRDVHFFHMIESVLAGERNKTMQILRDFLTWKIIFDFAEDVTNELRELLFEFHTVTEGIETPEPLWKTCTKQTQQYFGMALSYHFVQHYFDEEYKKEATDLLEDIKNSLKKTLTAPGDKELGWMSAQSKLRAINKLDKLHAFVGHPDWLMDGGDISKKPLLITELDEYYYHLQLDKDNDHFDNMVEVLEWDSREELKLIGGPRNRDRWTVDPIAVLALYWPIHNSITLPAGILQHPFYGAPVQYLNYGAAGSLIGHALIHSFDFKGKQYNADGTLNKWWDAETERNYAKKTECFMNKFKNYTTDEQSIPIHWKQSILDESLAENMGLKLAYRAYRAHVRSDGEEHLLPGFNATANQLFFLSYAQMWCSGFRNEIAASIQNGAYTPSQFRESGGLHGSLDFARAWSCPVPPVDANCNIWSS</sequence>
<accession>A0A8J2MDD8</accession>
<dbReference type="Pfam" id="PF05649">
    <property type="entry name" value="Peptidase_M13_N"/>
    <property type="match status" value="1"/>
</dbReference>
<name>A0A8J2MDD8_9HEXA</name>
<dbReference type="CDD" id="cd08662">
    <property type="entry name" value="M13"/>
    <property type="match status" value="1"/>
</dbReference>
<dbReference type="GO" id="GO:0016485">
    <property type="term" value="P:protein processing"/>
    <property type="evidence" value="ECO:0007669"/>
    <property type="project" value="TreeGrafter"/>
</dbReference>
<keyword evidence="4" id="KW-0645">Protease</keyword>
<keyword evidence="8" id="KW-0482">Metalloprotease</keyword>
<dbReference type="PROSITE" id="PS51885">
    <property type="entry name" value="NEPRILYSIN"/>
    <property type="match status" value="1"/>
</dbReference>
<evidence type="ECO:0000256" key="3">
    <source>
        <dbReference type="ARBA" id="ARBA00007357"/>
    </source>
</evidence>
<evidence type="ECO:0000256" key="1">
    <source>
        <dbReference type="ARBA" id="ARBA00001947"/>
    </source>
</evidence>
<evidence type="ECO:0000313" key="12">
    <source>
        <dbReference type="Proteomes" id="UP000708208"/>
    </source>
</evidence>
<dbReference type="GO" id="GO:0004222">
    <property type="term" value="F:metalloendopeptidase activity"/>
    <property type="evidence" value="ECO:0007669"/>
    <property type="project" value="InterPro"/>
</dbReference>
<dbReference type="EMBL" id="CAJVCH010571111">
    <property type="protein sequence ID" value="CAG7836645.1"/>
    <property type="molecule type" value="Genomic_DNA"/>
</dbReference>
<feature type="domain" description="Peptidase M13 N-terminal" evidence="10">
    <location>
        <begin position="19"/>
        <end position="228"/>
    </location>
</feature>
<dbReference type="OrthoDB" id="6475849at2759"/>
<dbReference type="Proteomes" id="UP000708208">
    <property type="component" value="Unassembled WGS sequence"/>
</dbReference>
<dbReference type="GO" id="GO:0046872">
    <property type="term" value="F:metal ion binding"/>
    <property type="evidence" value="ECO:0007669"/>
    <property type="project" value="UniProtKB-KW"/>
</dbReference>
<evidence type="ECO:0008006" key="13">
    <source>
        <dbReference type="Google" id="ProtNLM"/>
    </source>
</evidence>
<reference evidence="11" key="1">
    <citation type="submission" date="2021-06" db="EMBL/GenBank/DDBJ databases">
        <authorList>
            <person name="Hodson N. C."/>
            <person name="Mongue J. A."/>
            <person name="Jaron S. K."/>
        </authorList>
    </citation>
    <scope>NUCLEOTIDE SEQUENCE</scope>
</reference>
<evidence type="ECO:0000256" key="8">
    <source>
        <dbReference type="ARBA" id="ARBA00023049"/>
    </source>
</evidence>
<evidence type="ECO:0000256" key="4">
    <source>
        <dbReference type="ARBA" id="ARBA00022670"/>
    </source>
</evidence>
<evidence type="ECO:0000259" key="10">
    <source>
        <dbReference type="Pfam" id="PF05649"/>
    </source>
</evidence>
<evidence type="ECO:0000256" key="2">
    <source>
        <dbReference type="ARBA" id="ARBA00004401"/>
    </source>
</evidence>
<keyword evidence="12" id="KW-1185">Reference proteome</keyword>
<evidence type="ECO:0000256" key="7">
    <source>
        <dbReference type="ARBA" id="ARBA00022833"/>
    </source>
</evidence>
<dbReference type="InterPro" id="IPR018497">
    <property type="entry name" value="Peptidase_M13_C"/>
</dbReference>
<comment type="similarity">
    <text evidence="3">Belongs to the peptidase M13 family.</text>
</comment>
<feature type="non-terminal residue" evidence="11">
    <location>
        <position position="1"/>
    </location>
</feature>
<dbReference type="AlphaFoldDB" id="A0A8J2MDD8"/>
<evidence type="ECO:0000256" key="5">
    <source>
        <dbReference type="ARBA" id="ARBA00022723"/>
    </source>
</evidence>
<dbReference type="InterPro" id="IPR008753">
    <property type="entry name" value="Peptidase_M13_N"/>
</dbReference>
<dbReference type="PANTHER" id="PTHR11733:SF167">
    <property type="entry name" value="FI17812P1-RELATED"/>
    <property type="match status" value="1"/>
</dbReference>
<evidence type="ECO:0000313" key="11">
    <source>
        <dbReference type="EMBL" id="CAG7836645.1"/>
    </source>
</evidence>
<keyword evidence="5" id="KW-0479">Metal-binding</keyword>
<dbReference type="GO" id="GO:0005886">
    <property type="term" value="C:plasma membrane"/>
    <property type="evidence" value="ECO:0007669"/>
    <property type="project" value="UniProtKB-SubCell"/>
</dbReference>
<organism evidence="11 12">
    <name type="scientific">Allacma fusca</name>
    <dbReference type="NCBI Taxonomy" id="39272"/>
    <lineage>
        <taxon>Eukaryota</taxon>
        <taxon>Metazoa</taxon>
        <taxon>Ecdysozoa</taxon>
        <taxon>Arthropoda</taxon>
        <taxon>Hexapoda</taxon>
        <taxon>Collembola</taxon>
        <taxon>Symphypleona</taxon>
        <taxon>Sminthuridae</taxon>
        <taxon>Allacma</taxon>
    </lineage>
</organism>
<keyword evidence="7" id="KW-0862">Zinc</keyword>
<proteinExistence type="inferred from homology"/>
<comment type="caution">
    <text evidence="11">The sequence shown here is derived from an EMBL/GenBank/DDBJ whole genome shotgun (WGS) entry which is preliminary data.</text>
</comment>
<evidence type="ECO:0000256" key="6">
    <source>
        <dbReference type="ARBA" id="ARBA00022801"/>
    </source>
</evidence>
<comment type="cofactor">
    <cofactor evidence="1">
        <name>Zn(2+)</name>
        <dbReference type="ChEBI" id="CHEBI:29105"/>
    </cofactor>
</comment>
<dbReference type="PANTHER" id="PTHR11733">
    <property type="entry name" value="ZINC METALLOPROTEASE FAMILY M13 NEPRILYSIN-RELATED"/>
    <property type="match status" value="1"/>
</dbReference>
<keyword evidence="6" id="KW-0378">Hydrolase</keyword>
<feature type="domain" description="Peptidase M13 C-terminal" evidence="9">
    <location>
        <begin position="299"/>
        <end position="489"/>
    </location>
</feature>
<dbReference type="InterPro" id="IPR000718">
    <property type="entry name" value="Peptidase_M13"/>
</dbReference>
<comment type="subcellular location">
    <subcellularLocation>
        <location evidence="2">Cell membrane</location>
        <topology evidence="2">Single-pass type II membrane protein</topology>
    </subcellularLocation>
</comment>
<gene>
    <name evidence="11" type="ORF">AFUS01_LOCUS45873</name>
</gene>
<protein>
    <recommendedName>
        <fullName evidence="13">Endothelin-converting enzyme</fullName>
    </recommendedName>
</protein>
<evidence type="ECO:0000259" key="9">
    <source>
        <dbReference type="Pfam" id="PF01431"/>
    </source>
</evidence>
<dbReference type="Pfam" id="PF01431">
    <property type="entry name" value="Peptidase_M13"/>
    <property type="match status" value="1"/>
</dbReference>